<dbReference type="InterPro" id="IPR029058">
    <property type="entry name" value="AB_hydrolase_fold"/>
</dbReference>
<feature type="region of interest" description="Disordered" evidence="1">
    <location>
        <begin position="65"/>
        <end position="92"/>
    </location>
</feature>
<comment type="caution">
    <text evidence="3">The sequence shown here is derived from an EMBL/GenBank/DDBJ whole genome shotgun (WGS) entry which is preliminary data.</text>
</comment>
<dbReference type="Gene3D" id="2.60.40.10">
    <property type="entry name" value="Immunoglobulins"/>
    <property type="match status" value="1"/>
</dbReference>
<protein>
    <recommendedName>
        <fullName evidence="2">Carbohydrate binding module family 25 domain-containing protein</fullName>
    </recommendedName>
</protein>
<sequence>MPVARACRGGAGAGHGGVRLCSVRPSLRFTHSAVSAFSFVRVSAHLPASKPAWMRRGAAFRTAASAKSNAEEATSSTSEVEASEPSPSEQAAASIISELSAPTLVVEDTIEHAGGTLTILKIANATLDTWPDNAQRRLRVWKPPNFDAKKPPMKDGWPCVFLNDGQNLFDDDMSFAPQSWRAGLATAEAIRAGKIPPCVLVGIDHAGERRSFDYLCFPPGTGDGDFRAEAKDWPGGGAEPYCDWVVNELMPLLRTRYGISTAPNHLTFGGSSFGGMVAITMSMRYPDVFGSMIIFSASFWAGEGRYLRDCAGYEGNLPKRMFVGFGKREFTGTRDSNEYNIDFRLVAYIDQYVQVVKDLGLGPDRLYYALEEDMCHTEADWAKMYPRALGFALETVITKSADGEVVVSPAASNLDRGELERLGREMSNQLFFTLPAEMVPGHPATVYFNANCSELLRGKRNPKLHGGYNGWTMDKFSVAMGPCDIPTFDYAEWWSATFTVPKSATQLNAVFSDDVEEEWDNNNGEDYLMTIANPEIEKPISDEVINAFDEEARKLWEKRAKPEHWDDMIFTLPNPIVAGEPCAIYMNPKRSSVLMNVEPITCFGGFNGWTNGNFEIVLRSAPLQQYDVVRWMTNKINVPKDAYDLHLSFADEHKLMHDNNNTDDYILKVQNPEQKRVARTISEIEEQDHAGGKLEIVRLASRPGSTKKAKWKEERMLRVWTPPGYQKDNAPEGGYPVLVMNDGKNLYEDWLAHQGVSWNIGYCAADLIGNGILPPFIVVGIDSPGPFRSQCYLPFPPGCGAHDHRPDAARWPGGDVESYMERIVGEVLPLIQSHWGGSMQREKLALGGASFGGVCSLYTAMKYPDTFSAILAESPSLWSGEGRFLEDMQKHKGEWAEKIFIGSGTREYSGTRDHEWQEIDDLLLHYNQEAVRILEEKGVHQDEGRLAFQIEEGAGHIESAWGHRLRGSLQFLLSHWNDNNHQSNGEQ</sequence>
<dbReference type="Pfam" id="PF00756">
    <property type="entry name" value="Esterase"/>
    <property type="match status" value="2"/>
</dbReference>
<dbReference type="InterPro" id="IPR005085">
    <property type="entry name" value="CBM25"/>
</dbReference>
<dbReference type="Gene3D" id="3.40.50.1820">
    <property type="entry name" value="alpha/beta hydrolase"/>
    <property type="match status" value="2"/>
</dbReference>
<dbReference type="PANTHER" id="PTHR48098">
    <property type="entry name" value="ENTEROCHELIN ESTERASE-RELATED"/>
    <property type="match status" value="1"/>
</dbReference>
<dbReference type="Proteomes" id="UP000660262">
    <property type="component" value="Unassembled WGS sequence"/>
</dbReference>
<dbReference type="SMART" id="SM01066">
    <property type="entry name" value="CBM_25"/>
    <property type="match status" value="1"/>
</dbReference>
<dbReference type="InterPro" id="IPR013783">
    <property type="entry name" value="Ig-like_fold"/>
</dbReference>
<dbReference type="EMBL" id="BNJQ01000009">
    <property type="protein sequence ID" value="GHP05074.1"/>
    <property type="molecule type" value="Genomic_DNA"/>
</dbReference>
<evidence type="ECO:0000259" key="2">
    <source>
        <dbReference type="SMART" id="SM01066"/>
    </source>
</evidence>
<proteinExistence type="predicted"/>
<name>A0A830HDC5_9CHLO</name>
<accession>A0A830HDC5</accession>
<dbReference type="PANTHER" id="PTHR48098:SF6">
    <property type="entry name" value="FERRI-BACILLIBACTIN ESTERASE BESA"/>
    <property type="match status" value="1"/>
</dbReference>
<dbReference type="InterPro" id="IPR050583">
    <property type="entry name" value="Mycobacterial_A85_antigen"/>
</dbReference>
<dbReference type="InterPro" id="IPR000801">
    <property type="entry name" value="Esterase-like"/>
</dbReference>
<dbReference type="OrthoDB" id="446683at2759"/>
<evidence type="ECO:0000313" key="4">
    <source>
        <dbReference type="Proteomes" id="UP000660262"/>
    </source>
</evidence>
<feature type="domain" description="Carbohydrate binding module family 25" evidence="2">
    <location>
        <begin position="441"/>
        <end position="532"/>
    </location>
</feature>
<organism evidence="3 4">
    <name type="scientific">Pycnococcus provasolii</name>
    <dbReference type="NCBI Taxonomy" id="41880"/>
    <lineage>
        <taxon>Eukaryota</taxon>
        <taxon>Viridiplantae</taxon>
        <taxon>Chlorophyta</taxon>
        <taxon>Pseudoscourfieldiophyceae</taxon>
        <taxon>Pseudoscourfieldiales</taxon>
        <taxon>Pycnococcaceae</taxon>
        <taxon>Pycnococcus</taxon>
    </lineage>
</organism>
<keyword evidence="4" id="KW-1185">Reference proteome</keyword>
<dbReference type="AlphaFoldDB" id="A0A830HDC5"/>
<reference evidence="3" key="1">
    <citation type="submission" date="2020-10" db="EMBL/GenBank/DDBJ databases">
        <title>Unveiling of a novel bifunctional photoreceptor, Dualchrome1, isolated from a cosmopolitan green alga.</title>
        <authorList>
            <person name="Suzuki S."/>
            <person name="Kawachi M."/>
        </authorList>
    </citation>
    <scope>NUCLEOTIDE SEQUENCE</scope>
    <source>
        <strain evidence="3">NIES 2893</strain>
    </source>
</reference>
<evidence type="ECO:0000256" key="1">
    <source>
        <dbReference type="SAM" id="MobiDB-lite"/>
    </source>
</evidence>
<dbReference type="Pfam" id="PF16760">
    <property type="entry name" value="CBM53"/>
    <property type="match status" value="1"/>
</dbReference>
<dbReference type="SUPFAM" id="SSF53474">
    <property type="entry name" value="alpha/beta-Hydrolases"/>
    <property type="match status" value="2"/>
</dbReference>
<gene>
    <name evidence="3" type="ORF">PPROV_000382600</name>
</gene>
<evidence type="ECO:0000313" key="3">
    <source>
        <dbReference type="EMBL" id="GHP05074.1"/>
    </source>
</evidence>
<dbReference type="GO" id="GO:2001070">
    <property type="term" value="F:starch binding"/>
    <property type="evidence" value="ECO:0007669"/>
    <property type="project" value="InterPro"/>
</dbReference>